<name>A0A9P1FSW2_9DINO</name>
<dbReference type="Proteomes" id="UP001152797">
    <property type="component" value="Unassembled WGS sequence"/>
</dbReference>
<evidence type="ECO:0000256" key="1">
    <source>
        <dbReference type="ARBA" id="ARBA00004141"/>
    </source>
</evidence>
<evidence type="ECO:0000256" key="9">
    <source>
        <dbReference type="SAM" id="Phobius"/>
    </source>
</evidence>
<evidence type="ECO:0000256" key="4">
    <source>
        <dbReference type="ARBA" id="ARBA00022692"/>
    </source>
</evidence>
<sequence>MSFKSSAVCLSLIAEIVGSDALEHRSSLALVESHAWESGKWWQWSFSQFDAFSIPCFLAGLTVGVLLTVTAFGFLTDRLSFPAEKRGNLEILEDGETTSETSQTTRATGEREPKGPKEEHQKHIEQEQQQFQVEESLHLFWPRCAWLVAMLLVQSLSSLILDSFSGLMQRHMSLAFFLTMLVGLGGNAGGQSVVLTVRRLALGNTVKVSEQFHVGLLLVLVMAPLAFVRALLQQTSWRESLAVGASAAVITVVATVVGTALPKLLWFFQVDPAHGAVGVQVLMDIAGLKAVQYCVHSSYVHCDLFSLEAYFRRSCKALPLYAVLATSSWKAPWCDVSSVADTELPRRLGLSWLSHRQSVPLTIPKRPSALQQIQLGLCLQSSVA</sequence>
<comment type="subcellular location">
    <subcellularLocation>
        <location evidence="1">Membrane</location>
        <topology evidence="1">Multi-pass membrane protein</topology>
    </subcellularLocation>
</comment>
<feature type="transmembrane region" description="Helical" evidence="9">
    <location>
        <begin position="52"/>
        <end position="75"/>
    </location>
</feature>
<keyword evidence="6 9" id="KW-1133">Transmembrane helix</keyword>
<dbReference type="InterPro" id="IPR006667">
    <property type="entry name" value="SLC41_membr_dom"/>
</dbReference>
<proteinExistence type="inferred from homology"/>
<dbReference type="EMBL" id="CAMXCT010000968">
    <property type="protein sequence ID" value="CAI3985192.1"/>
    <property type="molecule type" value="Genomic_DNA"/>
</dbReference>
<keyword evidence="5" id="KW-0460">Magnesium</keyword>
<dbReference type="Pfam" id="PF01769">
    <property type="entry name" value="MgtE"/>
    <property type="match status" value="1"/>
</dbReference>
<organism evidence="11">
    <name type="scientific">Cladocopium goreaui</name>
    <dbReference type="NCBI Taxonomy" id="2562237"/>
    <lineage>
        <taxon>Eukaryota</taxon>
        <taxon>Sar</taxon>
        <taxon>Alveolata</taxon>
        <taxon>Dinophyceae</taxon>
        <taxon>Suessiales</taxon>
        <taxon>Symbiodiniaceae</taxon>
        <taxon>Cladocopium</taxon>
    </lineage>
</organism>
<dbReference type="PANTHER" id="PTHR41394:SF5">
    <property type="entry name" value="SLC41A_MGTE INTEGRAL MEMBRANE DOMAIN-CONTAINING PROTEIN"/>
    <property type="match status" value="1"/>
</dbReference>
<dbReference type="EMBL" id="CAMXCT020000968">
    <property type="protein sequence ID" value="CAL1138567.1"/>
    <property type="molecule type" value="Genomic_DNA"/>
</dbReference>
<feature type="compositionally biased region" description="Basic and acidic residues" evidence="8">
    <location>
        <begin position="108"/>
        <end position="123"/>
    </location>
</feature>
<dbReference type="GO" id="GO:0008324">
    <property type="term" value="F:monoatomic cation transmembrane transporter activity"/>
    <property type="evidence" value="ECO:0007669"/>
    <property type="project" value="InterPro"/>
</dbReference>
<evidence type="ECO:0000313" key="12">
    <source>
        <dbReference type="EMBL" id="CAL4772504.1"/>
    </source>
</evidence>
<evidence type="ECO:0000256" key="7">
    <source>
        <dbReference type="ARBA" id="ARBA00023136"/>
    </source>
</evidence>
<keyword evidence="4 9" id="KW-0812">Transmembrane</keyword>
<evidence type="ECO:0000256" key="6">
    <source>
        <dbReference type="ARBA" id="ARBA00022989"/>
    </source>
</evidence>
<keyword evidence="7 9" id="KW-0472">Membrane</keyword>
<comment type="similarity">
    <text evidence="2">Belongs to the SLC41A transporter family.</text>
</comment>
<evidence type="ECO:0000256" key="3">
    <source>
        <dbReference type="ARBA" id="ARBA00022448"/>
    </source>
</evidence>
<evidence type="ECO:0000256" key="2">
    <source>
        <dbReference type="ARBA" id="ARBA00009749"/>
    </source>
</evidence>
<evidence type="ECO:0000256" key="5">
    <source>
        <dbReference type="ARBA" id="ARBA00022842"/>
    </source>
</evidence>
<keyword evidence="13" id="KW-1185">Reference proteome</keyword>
<dbReference type="OrthoDB" id="48232at2759"/>
<accession>A0A9P1FSW2</accession>
<evidence type="ECO:0000313" key="13">
    <source>
        <dbReference type="Proteomes" id="UP001152797"/>
    </source>
</evidence>
<feature type="domain" description="SLC41A/MgtE integral membrane" evidence="10">
    <location>
        <begin position="179"/>
        <end position="288"/>
    </location>
</feature>
<keyword evidence="3" id="KW-0813">Transport</keyword>
<protein>
    <submittedName>
        <fullName evidence="12">Magnesium transporter MgtE</fullName>
    </submittedName>
</protein>
<feature type="transmembrane region" description="Helical" evidence="9">
    <location>
        <begin position="173"/>
        <end position="194"/>
    </location>
</feature>
<evidence type="ECO:0000313" key="11">
    <source>
        <dbReference type="EMBL" id="CAI3985192.1"/>
    </source>
</evidence>
<feature type="transmembrane region" description="Helical" evidence="9">
    <location>
        <begin position="241"/>
        <end position="261"/>
    </location>
</feature>
<feature type="transmembrane region" description="Helical" evidence="9">
    <location>
        <begin position="140"/>
        <end position="161"/>
    </location>
</feature>
<feature type="region of interest" description="Disordered" evidence="8">
    <location>
        <begin position="92"/>
        <end position="123"/>
    </location>
</feature>
<comment type="caution">
    <text evidence="11">The sequence shown here is derived from an EMBL/GenBank/DDBJ whole genome shotgun (WGS) entry which is preliminary data.</text>
</comment>
<dbReference type="PANTHER" id="PTHR41394">
    <property type="entry name" value="MAGNESIUM TRANSPORTER MGTE"/>
    <property type="match status" value="1"/>
</dbReference>
<reference evidence="12 13" key="2">
    <citation type="submission" date="2024-05" db="EMBL/GenBank/DDBJ databases">
        <authorList>
            <person name="Chen Y."/>
            <person name="Shah S."/>
            <person name="Dougan E. K."/>
            <person name="Thang M."/>
            <person name="Chan C."/>
        </authorList>
    </citation>
    <scope>NUCLEOTIDE SEQUENCE [LARGE SCALE GENOMIC DNA]</scope>
</reference>
<evidence type="ECO:0000256" key="8">
    <source>
        <dbReference type="SAM" id="MobiDB-lite"/>
    </source>
</evidence>
<dbReference type="GO" id="GO:0016020">
    <property type="term" value="C:membrane"/>
    <property type="evidence" value="ECO:0007669"/>
    <property type="project" value="UniProtKB-SubCell"/>
</dbReference>
<dbReference type="InterPro" id="IPR036739">
    <property type="entry name" value="SLC41_membr_dom_sf"/>
</dbReference>
<gene>
    <name evidence="11" type="ORF">C1SCF055_LOCUS12668</name>
</gene>
<dbReference type="AlphaFoldDB" id="A0A9P1FSW2"/>
<dbReference type="Gene3D" id="1.10.357.20">
    <property type="entry name" value="SLC41 divalent cation transporters, integral membrane domain"/>
    <property type="match status" value="1"/>
</dbReference>
<reference evidence="11" key="1">
    <citation type="submission" date="2022-10" db="EMBL/GenBank/DDBJ databases">
        <authorList>
            <person name="Chen Y."/>
            <person name="Dougan E. K."/>
            <person name="Chan C."/>
            <person name="Rhodes N."/>
            <person name="Thang M."/>
        </authorList>
    </citation>
    <scope>NUCLEOTIDE SEQUENCE</scope>
</reference>
<dbReference type="EMBL" id="CAMXCT030000968">
    <property type="protein sequence ID" value="CAL4772504.1"/>
    <property type="molecule type" value="Genomic_DNA"/>
</dbReference>
<dbReference type="SUPFAM" id="SSF161093">
    <property type="entry name" value="MgtE membrane domain-like"/>
    <property type="match status" value="1"/>
</dbReference>
<feature type="transmembrane region" description="Helical" evidence="9">
    <location>
        <begin position="214"/>
        <end position="232"/>
    </location>
</feature>
<evidence type="ECO:0000259" key="10">
    <source>
        <dbReference type="Pfam" id="PF01769"/>
    </source>
</evidence>